<gene>
    <name evidence="2" type="ORF">K6Y31_03440</name>
</gene>
<evidence type="ECO:0000313" key="3">
    <source>
        <dbReference type="Proteomes" id="UP001201273"/>
    </source>
</evidence>
<dbReference type="PANTHER" id="PTHR31435">
    <property type="entry name" value="PROTEIN NATD1"/>
    <property type="match status" value="1"/>
</dbReference>
<dbReference type="Pfam" id="PF14542">
    <property type="entry name" value="Acetyltransf_CG"/>
    <property type="match status" value="1"/>
</dbReference>
<protein>
    <submittedName>
        <fullName evidence="2">N-acetyltransferase</fullName>
    </submittedName>
</protein>
<dbReference type="EMBL" id="JAIMJA010000003">
    <property type="protein sequence ID" value="MCE2593864.1"/>
    <property type="molecule type" value="Genomic_DNA"/>
</dbReference>
<dbReference type="PROSITE" id="PS51729">
    <property type="entry name" value="GNAT_YJDJ"/>
    <property type="match status" value="1"/>
</dbReference>
<evidence type="ECO:0000259" key="1">
    <source>
        <dbReference type="PROSITE" id="PS51729"/>
    </source>
</evidence>
<dbReference type="Proteomes" id="UP001201273">
    <property type="component" value="Unassembled WGS sequence"/>
</dbReference>
<organism evidence="2 3">
    <name type="scientific">Motilimonas cestriensis</name>
    <dbReference type="NCBI Taxonomy" id="2742685"/>
    <lineage>
        <taxon>Bacteria</taxon>
        <taxon>Pseudomonadati</taxon>
        <taxon>Pseudomonadota</taxon>
        <taxon>Gammaproteobacteria</taxon>
        <taxon>Alteromonadales</taxon>
        <taxon>Alteromonadales genera incertae sedis</taxon>
        <taxon>Motilimonas</taxon>
    </lineage>
</organism>
<dbReference type="SUPFAM" id="SSF55729">
    <property type="entry name" value="Acyl-CoA N-acyltransferases (Nat)"/>
    <property type="match status" value="1"/>
</dbReference>
<dbReference type="InterPro" id="IPR016181">
    <property type="entry name" value="Acyl_CoA_acyltransferase"/>
</dbReference>
<name>A0ABS8W4H7_9GAMM</name>
<keyword evidence="3" id="KW-1185">Reference proteome</keyword>
<dbReference type="CDD" id="cd04301">
    <property type="entry name" value="NAT_SF"/>
    <property type="match status" value="1"/>
</dbReference>
<dbReference type="InterPro" id="IPR031165">
    <property type="entry name" value="GNAT_YJDJ"/>
</dbReference>
<accession>A0ABS8W4H7</accession>
<reference evidence="2 3" key="1">
    <citation type="journal article" date="2022" name="Environ. Microbiol. Rep.">
        <title>Eco-phylogenetic analyses reveal divergent evolution of vitamin B12 metabolism in the marine bacterial family 'Psychromonadaceae'.</title>
        <authorList>
            <person name="Jin X."/>
            <person name="Yang Y."/>
            <person name="Cao H."/>
            <person name="Gao B."/>
            <person name="Zhao Z."/>
        </authorList>
    </citation>
    <scope>NUCLEOTIDE SEQUENCE [LARGE SCALE GENOMIC DNA]</scope>
    <source>
        <strain evidence="2 3">MKS20</strain>
    </source>
</reference>
<comment type="caution">
    <text evidence="2">The sequence shown here is derived from an EMBL/GenBank/DDBJ whole genome shotgun (WGS) entry which is preliminary data.</text>
</comment>
<dbReference type="RefSeq" id="WP_233051456.1">
    <property type="nucleotide sequence ID" value="NZ_JAIMJA010000003.1"/>
</dbReference>
<sequence length="96" mass="11058">MSIGHQEDELQGTFYTEPLSVDSAVMTYIKQGQIIYVNSTRVPEQFRGQGVAMQLMEAMVAFAQEQQFKVVPECSYVEVMFKRQPHWQHLLAETSK</sequence>
<dbReference type="InterPro" id="IPR045057">
    <property type="entry name" value="Gcn5-rel_NAT"/>
</dbReference>
<proteinExistence type="predicted"/>
<dbReference type="Gene3D" id="3.40.630.30">
    <property type="match status" value="1"/>
</dbReference>
<dbReference type="PANTHER" id="PTHR31435:SF9">
    <property type="entry name" value="PROTEIN NATD1"/>
    <property type="match status" value="1"/>
</dbReference>
<evidence type="ECO:0000313" key="2">
    <source>
        <dbReference type="EMBL" id="MCE2593864.1"/>
    </source>
</evidence>
<feature type="domain" description="N-acetyltransferase" evidence="1">
    <location>
        <begin position="6"/>
        <end position="92"/>
    </location>
</feature>